<keyword evidence="3" id="KW-1185">Reference proteome</keyword>
<dbReference type="OrthoDB" id="9812600at2"/>
<dbReference type="SUPFAM" id="SSF53335">
    <property type="entry name" value="S-adenosyl-L-methionine-dependent methyltransferases"/>
    <property type="match status" value="1"/>
</dbReference>
<dbReference type="InterPro" id="IPR029063">
    <property type="entry name" value="SAM-dependent_MTases_sf"/>
</dbReference>
<name>A0A4V4GZQ0_9BACT</name>
<dbReference type="PANTHER" id="PTHR34203:SF15">
    <property type="entry name" value="SLL1173 PROTEIN"/>
    <property type="match status" value="1"/>
</dbReference>
<evidence type="ECO:0000313" key="3">
    <source>
        <dbReference type="Proteomes" id="UP000306918"/>
    </source>
</evidence>
<dbReference type="EMBL" id="STFF01000009">
    <property type="protein sequence ID" value="THU33526.1"/>
    <property type="molecule type" value="Genomic_DNA"/>
</dbReference>
<dbReference type="PANTHER" id="PTHR34203">
    <property type="entry name" value="METHYLTRANSFERASE, FKBM FAMILY PROTEIN"/>
    <property type="match status" value="1"/>
</dbReference>
<dbReference type="Proteomes" id="UP000306918">
    <property type="component" value="Unassembled WGS sequence"/>
</dbReference>
<keyword evidence="2" id="KW-0808">Transferase</keyword>
<accession>A0A4V4GZQ0</accession>
<dbReference type="NCBIfam" id="TIGR01444">
    <property type="entry name" value="fkbM_fam"/>
    <property type="match status" value="1"/>
</dbReference>
<dbReference type="Gene3D" id="3.40.50.150">
    <property type="entry name" value="Vaccinia Virus protein VP39"/>
    <property type="match status" value="1"/>
</dbReference>
<gene>
    <name evidence="2" type="ORF">FAM09_25600</name>
</gene>
<dbReference type="GO" id="GO:0032259">
    <property type="term" value="P:methylation"/>
    <property type="evidence" value="ECO:0007669"/>
    <property type="project" value="UniProtKB-KW"/>
</dbReference>
<evidence type="ECO:0000259" key="1">
    <source>
        <dbReference type="Pfam" id="PF05050"/>
    </source>
</evidence>
<sequence length="331" mass="37271">MFFMNEDRIRAIIREELNAHIASGTAVDTCNPLITEEMLRKIIREEVGNNNSTIRDLVNKKNDHIPFAVYMGEGAVLTRSYFDVLYLVSSFDVTLAPHFIVHGVYESELTKYLLNNVKSDSVFVDVGANFGYYSCMIAKKIESGKGGKVYSFEANKNAFAFLEKNISLNWIDWNAVSLHCIALSDKDGTVQFKSYKYRFGGSQIVDYDESTEDLNVAEVLTVNTKKLDQVLGAETKVDFVKIDVEGAEFKVLKGAENTITNNPNINLLLEWNNDQFRQHGASPAEVIAFLKGKKLQPFRLDWRDGNASPVTYDYLGATSDHICAVLFKQPE</sequence>
<dbReference type="AlphaFoldDB" id="A0A4V4GZQ0"/>
<dbReference type="InterPro" id="IPR052514">
    <property type="entry name" value="SAM-dependent_MTase"/>
</dbReference>
<comment type="caution">
    <text evidence="2">The sequence shown here is derived from an EMBL/GenBank/DDBJ whole genome shotgun (WGS) entry which is preliminary data.</text>
</comment>
<proteinExistence type="predicted"/>
<feature type="domain" description="Methyltransferase FkbM" evidence="1">
    <location>
        <begin position="125"/>
        <end position="291"/>
    </location>
</feature>
<dbReference type="Pfam" id="PF05050">
    <property type="entry name" value="Methyltransf_21"/>
    <property type="match status" value="1"/>
</dbReference>
<reference evidence="2 3" key="1">
    <citation type="submission" date="2019-04" db="EMBL/GenBank/DDBJ databases">
        <title>Niastella caeni sp. nov., isolated from activated sludge.</title>
        <authorList>
            <person name="Sheng M."/>
        </authorList>
    </citation>
    <scope>NUCLEOTIDE SEQUENCE [LARGE SCALE GENOMIC DNA]</scope>
    <source>
        <strain evidence="2 3">HX-2-15</strain>
    </source>
</reference>
<protein>
    <submittedName>
        <fullName evidence="2">FkbM family methyltransferase</fullName>
    </submittedName>
</protein>
<evidence type="ECO:0000313" key="2">
    <source>
        <dbReference type="EMBL" id="THU33526.1"/>
    </source>
</evidence>
<dbReference type="InterPro" id="IPR006342">
    <property type="entry name" value="FkbM_mtfrase"/>
</dbReference>
<organism evidence="2 3">
    <name type="scientific">Niastella caeni</name>
    <dbReference type="NCBI Taxonomy" id="2569763"/>
    <lineage>
        <taxon>Bacteria</taxon>
        <taxon>Pseudomonadati</taxon>
        <taxon>Bacteroidota</taxon>
        <taxon>Chitinophagia</taxon>
        <taxon>Chitinophagales</taxon>
        <taxon>Chitinophagaceae</taxon>
        <taxon>Niastella</taxon>
    </lineage>
</organism>
<keyword evidence="2" id="KW-0489">Methyltransferase</keyword>
<dbReference type="GO" id="GO:0008168">
    <property type="term" value="F:methyltransferase activity"/>
    <property type="evidence" value="ECO:0007669"/>
    <property type="project" value="UniProtKB-KW"/>
</dbReference>